<protein>
    <submittedName>
        <fullName evidence="1">Jg26321 protein</fullName>
    </submittedName>
</protein>
<reference evidence="1" key="1">
    <citation type="submission" date="2022-03" db="EMBL/GenBank/DDBJ databases">
        <authorList>
            <person name="Lindestad O."/>
        </authorList>
    </citation>
    <scope>NUCLEOTIDE SEQUENCE</scope>
</reference>
<proteinExistence type="predicted"/>
<evidence type="ECO:0000313" key="2">
    <source>
        <dbReference type="Proteomes" id="UP000838756"/>
    </source>
</evidence>
<dbReference type="EMBL" id="CAKXAJ010024889">
    <property type="protein sequence ID" value="CAH2232322.1"/>
    <property type="molecule type" value="Genomic_DNA"/>
</dbReference>
<comment type="caution">
    <text evidence="1">The sequence shown here is derived from an EMBL/GenBank/DDBJ whole genome shotgun (WGS) entry which is preliminary data.</text>
</comment>
<accession>A0A8S4R650</accession>
<keyword evidence="2" id="KW-1185">Reference proteome</keyword>
<evidence type="ECO:0000313" key="1">
    <source>
        <dbReference type="EMBL" id="CAH2232322.1"/>
    </source>
</evidence>
<name>A0A8S4R650_9NEOP</name>
<gene>
    <name evidence="1" type="primary">jg26321</name>
    <name evidence="1" type="ORF">PAEG_LOCUS10592</name>
</gene>
<organism evidence="1 2">
    <name type="scientific">Pararge aegeria aegeria</name>
    <dbReference type="NCBI Taxonomy" id="348720"/>
    <lineage>
        <taxon>Eukaryota</taxon>
        <taxon>Metazoa</taxon>
        <taxon>Ecdysozoa</taxon>
        <taxon>Arthropoda</taxon>
        <taxon>Hexapoda</taxon>
        <taxon>Insecta</taxon>
        <taxon>Pterygota</taxon>
        <taxon>Neoptera</taxon>
        <taxon>Endopterygota</taxon>
        <taxon>Lepidoptera</taxon>
        <taxon>Glossata</taxon>
        <taxon>Ditrysia</taxon>
        <taxon>Papilionoidea</taxon>
        <taxon>Nymphalidae</taxon>
        <taxon>Satyrinae</taxon>
        <taxon>Satyrini</taxon>
        <taxon>Parargina</taxon>
        <taxon>Pararge</taxon>
    </lineage>
</organism>
<sequence>MKLEQSTGSHRPAWTVDVACGSLRLYSAYRLRKVQKSFLALNIYFYNMIPKGKYYRLACLPPARSASDWNGYRCNYRRMRLNTYNEENIQIFLQAQQRLQAAIAPAVRATKRLALTDRAAVPVWRAANSDVKQRQRARLYPTIHSMAQQ</sequence>
<dbReference type="AlphaFoldDB" id="A0A8S4R650"/>
<dbReference type="Proteomes" id="UP000838756">
    <property type="component" value="Unassembled WGS sequence"/>
</dbReference>